<evidence type="ECO:0000313" key="2">
    <source>
        <dbReference type="Proteomes" id="UP000435177"/>
    </source>
</evidence>
<reference evidence="1 2" key="1">
    <citation type="submission" date="2019-11" db="EMBL/GenBank/DDBJ databases">
        <title>Draft genome sequences of five Paenibacillus species of dairy origin.</title>
        <authorList>
            <person name="Olajide A.M."/>
            <person name="Chen S."/>
            <person name="Lapointe G."/>
        </authorList>
    </citation>
    <scope>NUCLEOTIDE SEQUENCE [LARGE SCALE GENOMIC DNA]</scope>
    <source>
        <strain evidence="1 2">3CS1</strain>
    </source>
</reference>
<comment type="caution">
    <text evidence="1">The sequence shown here is derived from an EMBL/GenBank/DDBJ whole genome shotgun (WGS) entry which is preliminary data.</text>
</comment>
<dbReference type="RefSeq" id="WP_155617334.1">
    <property type="nucleotide sequence ID" value="NZ_WOAA01000001.1"/>
</dbReference>
<name>A0ABW9SWG8_9BACL</name>
<protein>
    <submittedName>
        <fullName evidence="1">Uncharacterized protein</fullName>
    </submittedName>
</protein>
<gene>
    <name evidence="1" type="ORF">GNP94_02055</name>
</gene>
<proteinExistence type="predicted"/>
<organism evidence="1 2">
    <name type="scientific">Paenibacillus campinasensis</name>
    <dbReference type="NCBI Taxonomy" id="66347"/>
    <lineage>
        <taxon>Bacteria</taxon>
        <taxon>Bacillati</taxon>
        <taxon>Bacillota</taxon>
        <taxon>Bacilli</taxon>
        <taxon>Bacillales</taxon>
        <taxon>Paenibacillaceae</taxon>
        <taxon>Paenibacillus</taxon>
    </lineage>
</organism>
<keyword evidence="2" id="KW-1185">Reference proteome</keyword>
<evidence type="ECO:0000313" key="1">
    <source>
        <dbReference type="EMBL" id="MUG64783.1"/>
    </source>
</evidence>
<accession>A0ABW9SWG8</accession>
<dbReference type="EMBL" id="WOAA01000001">
    <property type="protein sequence ID" value="MUG64783.1"/>
    <property type="molecule type" value="Genomic_DNA"/>
</dbReference>
<sequence length="51" mass="5821">MEYTDVEYTDVEYTDVEYTDVERNKQPGQGQSLAGLFVVGTQDLNYKPGTR</sequence>
<dbReference type="Proteomes" id="UP000435177">
    <property type="component" value="Unassembled WGS sequence"/>
</dbReference>